<accession>G0MSN4</accession>
<keyword evidence="3" id="KW-1185">Reference proteome</keyword>
<evidence type="ECO:0000313" key="2">
    <source>
        <dbReference type="EMBL" id="EGT43235.1"/>
    </source>
</evidence>
<dbReference type="InterPro" id="IPR002562">
    <property type="entry name" value="3'-5'_exonuclease_dom"/>
</dbReference>
<sequence>MADNAHRYVRNTVRKFVRTEKDMDLSTVSDLIKHGSSKGPYPEALAAQIWESLLLLFAFLRPSHAFQHAVQINLFSRQNERGHLIARLADATKVLRPLLNYPEFAPGNIQIVPTDQYAVWQDTLFDFQRESQHPIYFDTEGLYSERIFGCKVAALTLYDVDFSKVLIIRINRFNVQDYSLVKNEIRDLSRTRRFAVFGPEPFLEDLVPPQRVYNCQRNMLSLKNMCADIGLHIHKGQTMSNWGRTHLRRDQLQYAAMDVVALKYLHEKQIERNDEARGRFGYIDYEDWY</sequence>
<reference evidence="3" key="1">
    <citation type="submission" date="2011-07" db="EMBL/GenBank/DDBJ databases">
        <authorList>
            <consortium name="Caenorhabditis brenneri Sequencing and Analysis Consortium"/>
            <person name="Wilson R.K."/>
        </authorList>
    </citation>
    <scope>NUCLEOTIDE SEQUENCE [LARGE SCALE GENOMIC DNA]</scope>
    <source>
        <strain evidence="3">PB2801</strain>
    </source>
</reference>
<protein>
    <recommendedName>
        <fullName evidence="1">3'-5' exonuclease domain-containing protein</fullName>
    </recommendedName>
</protein>
<dbReference type="SUPFAM" id="SSF53098">
    <property type="entry name" value="Ribonuclease H-like"/>
    <property type="match status" value="1"/>
</dbReference>
<dbReference type="Gene3D" id="3.30.420.10">
    <property type="entry name" value="Ribonuclease H-like superfamily/Ribonuclease H"/>
    <property type="match status" value="1"/>
</dbReference>
<evidence type="ECO:0000313" key="3">
    <source>
        <dbReference type="Proteomes" id="UP000008068"/>
    </source>
</evidence>
<dbReference type="EMBL" id="GL379810">
    <property type="protein sequence ID" value="EGT43235.1"/>
    <property type="molecule type" value="Genomic_DNA"/>
</dbReference>
<organism evidence="3">
    <name type="scientific">Caenorhabditis brenneri</name>
    <name type="common">Nematode worm</name>
    <dbReference type="NCBI Taxonomy" id="135651"/>
    <lineage>
        <taxon>Eukaryota</taxon>
        <taxon>Metazoa</taxon>
        <taxon>Ecdysozoa</taxon>
        <taxon>Nematoda</taxon>
        <taxon>Chromadorea</taxon>
        <taxon>Rhabditida</taxon>
        <taxon>Rhabditina</taxon>
        <taxon>Rhabditomorpha</taxon>
        <taxon>Rhabditoidea</taxon>
        <taxon>Rhabditidae</taxon>
        <taxon>Peloderinae</taxon>
        <taxon>Caenorhabditis</taxon>
    </lineage>
</organism>
<dbReference type="OrthoDB" id="5844743at2759"/>
<dbReference type="InterPro" id="IPR012337">
    <property type="entry name" value="RNaseH-like_sf"/>
</dbReference>
<dbReference type="InParanoid" id="G0MSN4"/>
<dbReference type="GO" id="GO:0008408">
    <property type="term" value="F:3'-5' exonuclease activity"/>
    <property type="evidence" value="ECO:0007669"/>
    <property type="project" value="InterPro"/>
</dbReference>
<feature type="domain" description="3'-5' exonuclease" evidence="1">
    <location>
        <begin position="212"/>
        <end position="268"/>
    </location>
</feature>
<dbReference type="GO" id="GO:0006139">
    <property type="term" value="P:nucleobase-containing compound metabolic process"/>
    <property type="evidence" value="ECO:0007669"/>
    <property type="project" value="InterPro"/>
</dbReference>
<dbReference type="Proteomes" id="UP000008068">
    <property type="component" value="Unassembled WGS sequence"/>
</dbReference>
<name>G0MSN4_CAEBE</name>
<gene>
    <name evidence="2" type="ORF">CAEBREN_03023</name>
</gene>
<dbReference type="AlphaFoldDB" id="G0MSN4"/>
<dbReference type="Pfam" id="PF01612">
    <property type="entry name" value="DNA_pol_A_exo1"/>
    <property type="match status" value="1"/>
</dbReference>
<dbReference type="STRING" id="135651.G0MSN4"/>
<proteinExistence type="predicted"/>
<dbReference type="GO" id="GO:0003676">
    <property type="term" value="F:nucleic acid binding"/>
    <property type="evidence" value="ECO:0007669"/>
    <property type="project" value="InterPro"/>
</dbReference>
<dbReference type="InterPro" id="IPR036397">
    <property type="entry name" value="RNaseH_sf"/>
</dbReference>
<dbReference type="HOGENOM" id="CLU_054835_0_0_1"/>
<evidence type="ECO:0000259" key="1">
    <source>
        <dbReference type="Pfam" id="PF01612"/>
    </source>
</evidence>